<dbReference type="Gene3D" id="3.30.420.10">
    <property type="entry name" value="Ribonuclease H-like superfamily/Ribonuclease H"/>
    <property type="match status" value="1"/>
</dbReference>
<name>A0A0F9B1Z0_9ZZZZ</name>
<dbReference type="PANTHER" id="PTHR46889">
    <property type="entry name" value="TRANSPOSASE INSF FOR INSERTION SEQUENCE IS3B-RELATED"/>
    <property type="match status" value="1"/>
</dbReference>
<comment type="caution">
    <text evidence="2">The sequence shown here is derived from an EMBL/GenBank/DDBJ whole genome shotgun (WGS) entry which is preliminary data.</text>
</comment>
<proteinExistence type="predicted"/>
<dbReference type="PANTHER" id="PTHR46889:SF4">
    <property type="entry name" value="TRANSPOSASE INSO FOR INSERTION SEQUENCE ELEMENT IS911B-RELATED"/>
    <property type="match status" value="1"/>
</dbReference>
<gene>
    <name evidence="2" type="ORF">LCGC14_2781020</name>
</gene>
<dbReference type="InterPro" id="IPR001584">
    <property type="entry name" value="Integrase_cat-core"/>
</dbReference>
<evidence type="ECO:0000259" key="1">
    <source>
        <dbReference type="PROSITE" id="PS50994"/>
    </source>
</evidence>
<dbReference type="GO" id="GO:0003676">
    <property type="term" value="F:nucleic acid binding"/>
    <property type="evidence" value="ECO:0007669"/>
    <property type="project" value="InterPro"/>
</dbReference>
<reference evidence="2" key="1">
    <citation type="journal article" date="2015" name="Nature">
        <title>Complex archaea that bridge the gap between prokaryotes and eukaryotes.</title>
        <authorList>
            <person name="Spang A."/>
            <person name="Saw J.H."/>
            <person name="Jorgensen S.L."/>
            <person name="Zaremba-Niedzwiedzka K."/>
            <person name="Martijn J."/>
            <person name="Lind A.E."/>
            <person name="van Eijk R."/>
            <person name="Schleper C."/>
            <person name="Guy L."/>
            <person name="Ettema T.J."/>
        </authorList>
    </citation>
    <scope>NUCLEOTIDE SEQUENCE</scope>
</reference>
<feature type="non-terminal residue" evidence="2">
    <location>
        <position position="1"/>
    </location>
</feature>
<sequence>AFMKSCREMGIKQAFTSYGNPKGNADTERVFRTMKEELLWLREWRSPFELANALDKWIESYNRSYLHSSLGYKSPMKFEEEYQNYQLTLLVTA</sequence>
<dbReference type="AlphaFoldDB" id="A0A0F9B1Z0"/>
<feature type="domain" description="Integrase catalytic" evidence="1">
    <location>
        <begin position="1"/>
        <end position="83"/>
    </location>
</feature>
<protein>
    <recommendedName>
        <fullName evidence="1">Integrase catalytic domain-containing protein</fullName>
    </recommendedName>
</protein>
<organism evidence="2">
    <name type="scientific">marine sediment metagenome</name>
    <dbReference type="NCBI Taxonomy" id="412755"/>
    <lineage>
        <taxon>unclassified sequences</taxon>
        <taxon>metagenomes</taxon>
        <taxon>ecological metagenomes</taxon>
    </lineage>
</organism>
<dbReference type="PROSITE" id="PS50994">
    <property type="entry name" value="INTEGRASE"/>
    <property type="match status" value="1"/>
</dbReference>
<dbReference type="InterPro" id="IPR036397">
    <property type="entry name" value="RNaseH_sf"/>
</dbReference>
<accession>A0A0F9B1Z0</accession>
<dbReference type="InterPro" id="IPR050900">
    <property type="entry name" value="Transposase_IS3/IS150/IS904"/>
</dbReference>
<dbReference type="GO" id="GO:0015074">
    <property type="term" value="P:DNA integration"/>
    <property type="evidence" value="ECO:0007669"/>
    <property type="project" value="InterPro"/>
</dbReference>
<evidence type="ECO:0000313" key="2">
    <source>
        <dbReference type="EMBL" id="KKK84669.1"/>
    </source>
</evidence>
<dbReference type="Pfam" id="PF13683">
    <property type="entry name" value="rve_3"/>
    <property type="match status" value="1"/>
</dbReference>
<dbReference type="EMBL" id="LAZR01051667">
    <property type="protein sequence ID" value="KKK84669.1"/>
    <property type="molecule type" value="Genomic_DNA"/>
</dbReference>
<dbReference type="InterPro" id="IPR012337">
    <property type="entry name" value="RNaseH-like_sf"/>
</dbReference>
<dbReference type="SUPFAM" id="SSF53098">
    <property type="entry name" value="Ribonuclease H-like"/>
    <property type="match status" value="1"/>
</dbReference>